<reference evidence="4 5" key="1">
    <citation type="submission" date="2021-01" db="EMBL/GenBank/DDBJ databases">
        <title>Whole genome shotgun sequence of Asanoa iriomotensis NBRC 100142.</title>
        <authorList>
            <person name="Komaki H."/>
            <person name="Tamura T."/>
        </authorList>
    </citation>
    <scope>NUCLEOTIDE SEQUENCE [LARGE SCALE GENOMIC DNA]</scope>
    <source>
        <strain evidence="4 5">NBRC 100142</strain>
    </source>
</reference>
<evidence type="ECO:0000313" key="4">
    <source>
        <dbReference type="EMBL" id="GIF57037.1"/>
    </source>
</evidence>
<dbReference type="InterPro" id="IPR036010">
    <property type="entry name" value="2Fe-2S_ferredoxin-like_sf"/>
</dbReference>
<dbReference type="SUPFAM" id="SSF63380">
    <property type="entry name" value="Riboflavin synthase domain-like"/>
    <property type="match status" value="1"/>
</dbReference>
<dbReference type="InterPro" id="IPR001433">
    <property type="entry name" value="OxRdtase_FAD/NAD-bd"/>
</dbReference>
<dbReference type="InterPro" id="IPR039261">
    <property type="entry name" value="FNR_nucleotide-bd"/>
</dbReference>
<dbReference type="Gene3D" id="3.10.20.30">
    <property type="match status" value="1"/>
</dbReference>
<evidence type="ECO:0000256" key="1">
    <source>
        <dbReference type="SAM" id="MobiDB-lite"/>
    </source>
</evidence>
<dbReference type="InterPro" id="IPR005302">
    <property type="entry name" value="MoCF_Sase_C"/>
</dbReference>
<evidence type="ECO:0000313" key="5">
    <source>
        <dbReference type="Proteomes" id="UP000624325"/>
    </source>
</evidence>
<dbReference type="CDD" id="cd00207">
    <property type="entry name" value="fer2"/>
    <property type="match status" value="1"/>
</dbReference>
<name>A0ABQ4C2P4_9ACTN</name>
<protein>
    <submittedName>
        <fullName evidence="4">Sulfurase</fullName>
    </submittedName>
</protein>
<dbReference type="SUPFAM" id="SSF52343">
    <property type="entry name" value="Ferredoxin reductase-like, C-terminal NADP-linked domain"/>
    <property type="match status" value="1"/>
</dbReference>
<dbReference type="PROSITE" id="PS51384">
    <property type="entry name" value="FAD_FR"/>
    <property type="match status" value="1"/>
</dbReference>
<dbReference type="InterPro" id="IPR017938">
    <property type="entry name" value="Riboflavin_synthase-like_b-brl"/>
</dbReference>
<accession>A0ABQ4C2P4</accession>
<dbReference type="InterPro" id="IPR012675">
    <property type="entry name" value="Beta-grasp_dom_sf"/>
</dbReference>
<dbReference type="PANTHER" id="PTHR30212:SF2">
    <property type="entry name" value="PROTEIN YIIM"/>
    <property type="match status" value="1"/>
</dbReference>
<dbReference type="Pfam" id="PF03473">
    <property type="entry name" value="MOSC"/>
    <property type="match status" value="1"/>
</dbReference>
<dbReference type="InterPro" id="IPR052353">
    <property type="entry name" value="Benzoxazolinone_Detox_Enz"/>
</dbReference>
<feature type="region of interest" description="Disordered" evidence="1">
    <location>
        <begin position="454"/>
        <end position="481"/>
    </location>
</feature>
<dbReference type="SUPFAM" id="SSF54292">
    <property type="entry name" value="2Fe-2S ferredoxin-like"/>
    <property type="match status" value="1"/>
</dbReference>
<proteinExistence type="predicted"/>
<dbReference type="PANTHER" id="PTHR30212">
    <property type="entry name" value="PROTEIN YIIM"/>
    <property type="match status" value="1"/>
</dbReference>
<feature type="domain" description="MOSC" evidence="2">
    <location>
        <begin position="29"/>
        <end position="164"/>
    </location>
</feature>
<dbReference type="Proteomes" id="UP000624325">
    <property type="component" value="Unassembled WGS sequence"/>
</dbReference>
<dbReference type="Pfam" id="PF03475">
    <property type="entry name" value="YiiM_3-alpha"/>
    <property type="match status" value="1"/>
</dbReference>
<dbReference type="SUPFAM" id="SSF50800">
    <property type="entry name" value="PK beta-barrel domain-like"/>
    <property type="match status" value="1"/>
</dbReference>
<organism evidence="4 5">
    <name type="scientific">Asanoa iriomotensis</name>
    <dbReference type="NCBI Taxonomy" id="234613"/>
    <lineage>
        <taxon>Bacteria</taxon>
        <taxon>Bacillati</taxon>
        <taxon>Actinomycetota</taxon>
        <taxon>Actinomycetes</taxon>
        <taxon>Micromonosporales</taxon>
        <taxon>Micromonosporaceae</taxon>
        <taxon>Asanoa</taxon>
    </lineage>
</organism>
<dbReference type="InterPro" id="IPR017927">
    <property type="entry name" value="FAD-bd_FR_type"/>
</dbReference>
<feature type="domain" description="FAD-binding FR-type" evidence="3">
    <location>
        <begin position="229"/>
        <end position="331"/>
    </location>
</feature>
<dbReference type="InterPro" id="IPR001041">
    <property type="entry name" value="2Fe-2S_ferredoxin-type"/>
</dbReference>
<dbReference type="PROSITE" id="PS51340">
    <property type="entry name" value="MOSC"/>
    <property type="match status" value="1"/>
</dbReference>
<keyword evidence="5" id="KW-1185">Reference proteome</keyword>
<dbReference type="Gene3D" id="2.40.33.20">
    <property type="entry name" value="PK beta-barrel domain-like"/>
    <property type="match status" value="1"/>
</dbReference>
<dbReference type="Gene3D" id="2.40.30.10">
    <property type="entry name" value="Translation factors"/>
    <property type="match status" value="1"/>
</dbReference>
<dbReference type="InterPro" id="IPR005163">
    <property type="entry name" value="Tri_helical_YiiM-like"/>
</dbReference>
<dbReference type="InterPro" id="IPR011037">
    <property type="entry name" value="Pyrv_Knase-like_insert_dom_sf"/>
</dbReference>
<sequence>MATLLSVNVGLPKDVHWQGRTVHTGVWKAPVEGRRMVRRLNIDGDGQGDLAGHGGEQRAVLVYQTDSYTHWSKVFDQDLGGYGAFGENFTVDGLADDEVHIGDRYRIGDAEFEVTQPRVTCFRVGMRLGQPRLPALLVGHHRPGFYLRVITEGEVGAGDEITRTRIGPHRITVAEIDALLYLPNPDHDRIRDALDIPALSPGWVASFHDVLDGGGGLAPIPTGQKPPWTGFRSLRVTRVVPETASVTSIYLAAADDKPLPVPAAGQYLTLRFPDAGTPAPVRSYSLSDPAAYRISVKREEHGAVSGLLQEGTLRPGTLLDVGAARGEFLLATGADPVLLISAGIGVTPVLAMLHRLAADRDEREIWWVHAAHDARHHPFAVEARDLLSGLPNAHEHVFYAVDQRLTATALDSLAMPMTADAYVCGPESFMADMRAALVDSGMKPDRVREELFASRSAINPGVTGETRREPHPPPGPPGTGPAVTFARSGLTVPMSDDGRSLLELAEACDVPTRWSCRTGVCHTCETGLLSGDLAYDPEPLEPPGPGNALICCSRPQGEVVLDL</sequence>
<dbReference type="PRINTS" id="PR00410">
    <property type="entry name" value="PHEHYDRXLASE"/>
</dbReference>
<comment type="caution">
    <text evidence="4">The sequence shown here is derived from an EMBL/GenBank/DDBJ whole genome shotgun (WGS) entry which is preliminary data.</text>
</comment>
<gene>
    <name evidence="4" type="ORF">Air01nite_31320</name>
</gene>
<dbReference type="EMBL" id="BONC01000019">
    <property type="protein sequence ID" value="GIF57037.1"/>
    <property type="molecule type" value="Genomic_DNA"/>
</dbReference>
<dbReference type="Pfam" id="PF00175">
    <property type="entry name" value="NAD_binding_1"/>
    <property type="match status" value="1"/>
</dbReference>
<dbReference type="Gene3D" id="3.40.50.80">
    <property type="entry name" value="Nucleotide-binding domain of ferredoxin-NADP reductase (FNR) module"/>
    <property type="match status" value="1"/>
</dbReference>
<evidence type="ECO:0000259" key="2">
    <source>
        <dbReference type="PROSITE" id="PS51340"/>
    </source>
</evidence>
<dbReference type="Pfam" id="PF00111">
    <property type="entry name" value="Fer2"/>
    <property type="match status" value="1"/>
</dbReference>
<evidence type="ECO:0000259" key="3">
    <source>
        <dbReference type="PROSITE" id="PS51384"/>
    </source>
</evidence>
<dbReference type="CDD" id="cd06184">
    <property type="entry name" value="flavohem_like_fad_nad_binding"/>
    <property type="match status" value="1"/>
</dbReference>
<dbReference type="RefSeq" id="WP_203703078.1">
    <property type="nucleotide sequence ID" value="NZ_BAAALU010000026.1"/>
</dbReference>